<evidence type="ECO:0000313" key="1">
    <source>
        <dbReference type="EMBL" id="CAH1779106.1"/>
    </source>
</evidence>
<dbReference type="Pfam" id="PF20146">
    <property type="entry name" value="NRF"/>
    <property type="match status" value="1"/>
</dbReference>
<reference evidence="1" key="1">
    <citation type="submission" date="2022-03" db="EMBL/GenBank/DDBJ databases">
        <authorList>
            <person name="Martin C."/>
        </authorList>
    </citation>
    <scope>NUCLEOTIDE SEQUENCE</scope>
</reference>
<dbReference type="OrthoDB" id="207378at2759"/>
<dbReference type="PANTHER" id="PTHR11161:SF0">
    <property type="entry name" value="O-ACYLTRANSFERASE LIKE PROTEIN"/>
    <property type="match status" value="1"/>
</dbReference>
<dbReference type="EMBL" id="CAIIXF020000003">
    <property type="protein sequence ID" value="CAH1779106.1"/>
    <property type="molecule type" value="Genomic_DNA"/>
</dbReference>
<dbReference type="SMART" id="SM00703">
    <property type="entry name" value="NRF"/>
    <property type="match status" value="1"/>
</dbReference>
<accession>A0A8J1TVF4</accession>
<dbReference type="AlphaFoldDB" id="A0A8J1TVF4"/>
<comment type="caution">
    <text evidence="1">The sequence shown here is derived from an EMBL/GenBank/DDBJ whole genome shotgun (WGS) entry which is preliminary data.</text>
</comment>
<sequence>MKMLSIVFVVILGIGVRSALGGSIDGSEHTCVEVMDAIYSWTPKDTFKNYVDSTGRPGAGVMSGNTAWLGQFQQCQEDTDTQYCLAGNILSNNLSTAIKWGLCVPDTCTESILTEYIQKNSIPELFMTLMAGDVKTIDASSVKIVCAKDLPLSNGFYITIALCVILGVLAIKGTMLHYQKPHIDVPPRSNHVGSPWQQLGRTDRFLLCFSLRANGAKLFSSTTNEADIQPLHGIRVLTMMWIVLGHTFLGLYNTQIMDNNKHVVNIVYKWWFQPIYNAYFSVDTFFLLSGLLLSYHTLQHLHRTGGSFPVWKMYLHRYIRLTPLMAFTMFMWMFVLPETGSGPQWFILQDQTACQEYWWTNILYIENFYPTNPAYQCIGWTWYIATDFQLMLFSPILIFLIYKTYKWGCFMNNIFLVLSVCVTAGLIGWNNIDIDLTGTVIEGNHRAALTYEYVIFNKPYCRLVPYIIGILLGAKIQRKTQYKDYASRTVSRSGSELLWLVSALAAIATIWWFYFMSPLGPVGNVLYGSFCHPVYCLAVAWVIYATWNRPQSFISEFLSWRGWQPLGRLTYALYLVHGPVIFYIYISMQTTLHMSGVTLLILYSAILLLSYTLAILVTLTIEMPTVNLEKLIFSDPTYSKSRRPRESEEPCAKKD</sequence>
<keyword evidence="2" id="KW-1185">Reference proteome</keyword>
<gene>
    <name evidence="1" type="ORF">OFUS_LOCUS5943</name>
</gene>
<name>A0A8J1TVF4_OWEFU</name>
<dbReference type="GO" id="GO:0016747">
    <property type="term" value="F:acyltransferase activity, transferring groups other than amino-acyl groups"/>
    <property type="evidence" value="ECO:0007669"/>
    <property type="project" value="InterPro"/>
</dbReference>
<dbReference type="InterPro" id="IPR052728">
    <property type="entry name" value="O2_lipid_transport_reg"/>
</dbReference>
<organism evidence="1 2">
    <name type="scientific">Owenia fusiformis</name>
    <name type="common">Polychaete worm</name>
    <dbReference type="NCBI Taxonomy" id="6347"/>
    <lineage>
        <taxon>Eukaryota</taxon>
        <taxon>Metazoa</taxon>
        <taxon>Spiralia</taxon>
        <taxon>Lophotrochozoa</taxon>
        <taxon>Annelida</taxon>
        <taxon>Polychaeta</taxon>
        <taxon>Sedentaria</taxon>
        <taxon>Canalipalpata</taxon>
        <taxon>Sabellida</taxon>
        <taxon>Oweniida</taxon>
        <taxon>Oweniidae</taxon>
        <taxon>Owenia</taxon>
    </lineage>
</organism>
<dbReference type="InterPro" id="IPR002656">
    <property type="entry name" value="Acyl_transf_3_dom"/>
</dbReference>
<dbReference type="Pfam" id="PF01757">
    <property type="entry name" value="Acyl_transf_3"/>
    <property type="match status" value="1"/>
</dbReference>
<dbReference type="InterPro" id="IPR006621">
    <property type="entry name" value="Nose-resist-to-fluoxetine_N"/>
</dbReference>
<dbReference type="Proteomes" id="UP000749559">
    <property type="component" value="Unassembled WGS sequence"/>
</dbReference>
<evidence type="ECO:0000313" key="2">
    <source>
        <dbReference type="Proteomes" id="UP000749559"/>
    </source>
</evidence>
<protein>
    <submittedName>
        <fullName evidence="1">Uncharacterized protein</fullName>
    </submittedName>
</protein>
<proteinExistence type="predicted"/>
<dbReference type="PANTHER" id="PTHR11161">
    <property type="entry name" value="O-ACYLTRANSFERASE"/>
    <property type="match status" value="1"/>
</dbReference>